<evidence type="ECO:0000256" key="3">
    <source>
        <dbReference type="ARBA" id="ARBA00004906"/>
    </source>
</evidence>
<dbReference type="GO" id="GO:0008270">
    <property type="term" value="F:zinc ion binding"/>
    <property type="evidence" value="ECO:0007669"/>
    <property type="project" value="UniProtKB-KW"/>
</dbReference>
<comment type="cofactor">
    <cofactor evidence="2">
        <name>Zn(2+)</name>
        <dbReference type="ChEBI" id="CHEBI:29105"/>
    </cofactor>
</comment>
<dbReference type="InterPro" id="IPR044066">
    <property type="entry name" value="TRIAD_supradom"/>
</dbReference>
<dbReference type="SUPFAM" id="SSF57850">
    <property type="entry name" value="RING/U-box"/>
    <property type="match status" value="3"/>
</dbReference>
<name>A0A9Q0FVE7_9ROSI</name>
<dbReference type="InterPro" id="IPR013083">
    <property type="entry name" value="Znf_RING/FYVE/PHD"/>
</dbReference>
<evidence type="ECO:0000256" key="10">
    <source>
        <dbReference type="ARBA" id="ARBA00022833"/>
    </source>
</evidence>
<organism evidence="14 15">
    <name type="scientific">Turnera subulata</name>
    <dbReference type="NCBI Taxonomy" id="218843"/>
    <lineage>
        <taxon>Eukaryota</taxon>
        <taxon>Viridiplantae</taxon>
        <taxon>Streptophyta</taxon>
        <taxon>Embryophyta</taxon>
        <taxon>Tracheophyta</taxon>
        <taxon>Spermatophyta</taxon>
        <taxon>Magnoliopsida</taxon>
        <taxon>eudicotyledons</taxon>
        <taxon>Gunneridae</taxon>
        <taxon>Pentapetalae</taxon>
        <taxon>rosids</taxon>
        <taxon>fabids</taxon>
        <taxon>Malpighiales</taxon>
        <taxon>Passifloraceae</taxon>
        <taxon>Turnera</taxon>
    </lineage>
</organism>
<dbReference type="Pfam" id="PF01485">
    <property type="entry name" value="IBR"/>
    <property type="match status" value="1"/>
</dbReference>
<dbReference type="Gene3D" id="3.30.40.10">
    <property type="entry name" value="Zinc/RING finger domain, C3HC4 (zinc finger)"/>
    <property type="match status" value="1"/>
</dbReference>
<dbReference type="InterPro" id="IPR001878">
    <property type="entry name" value="Znf_CCHC"/>
</dbReference>
<protein>
    <recommendedName>
        <fullName evidence="4">RBR-type E3 ubiquitin transferase</fullName>
        <ecNumber evidence="4">2.3.2.31</ecNumber>
    </recommendedName>
</protein>
<keyword evidence="15" id="KW-1185">Reference proteome</keyword>
<evidence type="ECO:0000256" key="7">
    <source>
        <dbReference type="ARBA" id="ARBA00022737"/>
    </source>
</evidence>
<dbReference type="EC" id="2.3.2.31" evidence="4"/>
<dbReference type="GO" id="GO:0003676">
    <property type="term" value="F:nucleic acid binding"/>
    <property type="evidence" value="ECO:0007669"/>
    <property type="project" value="InterPro"/>
</dbReference>
<dbReference type="AlphaFoldDB" id="A0A9Q0FVE7"/>
<dbReference type="PROSITE" id="PS50158">
    <property type="entry name" value="ZF_CCHC"/>
    <property type="match status" value="1"/>
</dbReference>
<evidence type="ECO:0000259" key="12">
    <source>
        <dbReference type="PROSITE" id="PS50158"/>
    </source>
</evidence>
<keyword evidence="9" id="KW-0833">Ubl conjugation pathway</keyword>
<comment type="catalytic activity">
    <reaction evidence="1">
        <text>[E2 ubiquitin-conjugating enzyme]-S-ubiquitinyl-L-cysteine + [acceptor protein]-L-lysine = [E2 ubiquitin-conjugating enzyme]-L-cysteine + [acceptor protein]-N(6)-ubiquitinyl-L-lysine.</text>
        <dbReference type="EC" id="2.3.2.31"/>
    </reaction>
</comment>
<proteinExistence type="predicted"/>
<feature type="domain" description="CCHC-type" evidence="12">
    <location>
        <begin position="238"/>
        <end position="251"/>
    </location>
</feature>
<dbReference type="GO" id="GO:0016567">
    <property type="term" value="P:protein ubiquitination"/>
    <property type="evidence" value="ECO:0007669"/>
    <property type="project" value="InterPro"/>
</dbReference>
<evidence type="ECO:0000256" key="11">
    <source>
        <dbReference type="PROSITE-ProRule" id="PRU00047"/>
    </source>
</evidence>
<dbReference type="OrthoDB" id="10009520at2759"/>
<evidence type="ECO:0000259" key="13">
    <source>
        <dbReference type="PROSITE" id="PS51873"/>
    </source>
</evidence>
<evidence type="ECO:0000256" key="5">
    <source>
        <dbReference type="ARBA" id="ARBA00022679"/>
    </source>
</evidence>
<gene>
    <name evidence="14" type="ORF">Tsubulata_048887</name>
</gene>
<evidence type="ECO:0000256" key="1">
    <source>
        <dbReference type="ARBA" id="ARBA00001798"/>
    </source>
</evidence>
<comment type="pathway">
    <text evidence="3">Protein modification; protein ubiquitination.</text>
</comment>
<reference evidence="14" key="1">
    <citation type="submission" date="2022-02" db="EMBL/GenBank/DDBJ databases">
        <authorList>
            <person name="Henning P.M."/>
            <person name="McCubbin A.G."/>
            <person name="Shore J.S."/>
        </authorList>
    </citation>
    <scope>NUCLEOTIDE SEQUENCE</scope>
    <source>
        <strain evidence="14">F60SS</strain>
        <tissue evidence="14">Leaves</tissue>
    </source>
</reference>
<keyword evidence="5" id="KW-0808">Transferase</keyword>
<dbReference type="PANTHER" id="PTHR11685">
    <property type="entry name" value="RBR FAMILY RING FINGER AND IBR DOMAIN-CONTAINING"/>
    <property type="match status" value="1"/>
</dbReference>
<evidence type="ECO:0000256" key="8">
    <source>
        <dbReference type="ARBA" id="ARBA00022771"/>
    </source>
</evidence>
<evidence type="ECO:0000256" key="9">
    <source>
        <dbReference type="ARBA" id="ARBA00022786"/>
    </source>
</evidence>
<dbReference type="GO" id="GO:0061630">
    <property type="term" value="F:ubiquitin protein ligase activity"/>
    <property type="evidence" value="ECO:0007669"/>
    <property type="project" value="UniProtKB-EC"/>
</dbReference>
<evidence type="ECO:0000313" key="14">
    <source>
        <dbReference type="EMBL" id="KAJ4837081.1"/>
    </source>
</evidence>
<accession>A0A9Q0FVE7</accession>
<feature type="domain" description="RING-type" evidence="13">
    <location>
        <begin position="112"/>
        <end position="337"/>
    </location>
</feature>
<dbReference type="Gene3D" id="1.20.120.1750">
    <property type="match status" value="1"/>
</dbReference>
<dbReference type="PROSITE" id="PS51873">
    <property type="entry name" value="TRIAD"/>
    <property type="match status" value="1"/>
</dbReference>
<reference evidence="14" key="2">
    <citation type="journal article" date="2023" name="Plants (Basel)">
        <title>Annotation of the Turnera subulata (Passifloraceae) Draft Genome Reveals the S-Locus Evolved after the Divergence of Turneroideae from Passifloroideae in a Stepwise Manner.</title>
        <authorList>
            <person name="Henning P.M."/>
            <person name="Roalson E.H."/>
            <person name="Mir W."/>
            <person name="McCubbin A.G."/>
            <person name="Shore J.S."/>
        </authorList>
    </citation>
    <scope>NUCLEOTIDE SEQUENCE</scope>
    <source>
        <strain evidence="14">F60SS</strain>
    </source>
</reference>
<evidence type="ECO:0000256" key="4">
    <source>
        <dbReference type="ARBA" id="ARBA00012251"/>
    </source>
</evidence>
<dbReference type="InterPro" id="IPR002867">
    <property type="entry name" value="IBR_dom"/>
</dbReference>
<comment type="caution">
    <text evidence="14">The sequence shown here is derived from an EMBL/GenBank/DDBJ whole genome shotgun (WGS) entry which is preliminary data.</text>
</comment>
<evidence type="ECO:0000256" key="2">
    <source>
        <dbReference type="ARBA" id="ARBA00001947"/>
    </source>
</evidence>
<evidence type="ECO:0000256" key="6">
    <source>
        <dbReference type="ARBA" id="ARBA00022723"/>
    </source>
</evidence>
<keyword evidence="7" id="KW-0677">Repeat</keyword>
<dbReference type="SMART" id="SM00647">
    <property type="entry name" value="IBR"/>
    <property type="match status" value="1"/>
</dbReference>
<keyword evidence="6" id="KW-0479">Metal-binding</keyword>
<sequence length="384" mass="44007">MSHEEHCSYSKDSTDEYLIDNDVDVTSSDDVEDDMPPISEIRQRTEDGINILSTILCLSKSEASILLRHYNWDVSYNDIDAWFDDELVRTKVGLLENPAPADDDKVDDQDSITGSCGLCFNGFPGDALSSASCGHLYCKTCWSSCLRTSMDDEGFGCFDLRCPEKSCGVVVDQYMLDSLLSEEDRKKYFKYLVGSVERSKIRKWCPGADCEDAIEICGGVRDVDFEFDVTCRCFTTFCWSCNREGHRPVDCVTARKWIVESDSDAKKVKTVIVTCKPCPECKRPNQKKRLTIQMKCCQCGHEFCWLYVQSSCPISCARYYEDPNMEDQESKKHKKKYTLYAERWDSNRRGKVGSLEEWRRMKESGYFECLSQELGLRLLQILSS</sequence>
<keyword evidence="8 11" id="KW-0863">Zinc-finger</keyword>
<dbReference type="EMBL" id="JAKUCV010003947">
    <property type="protein sequence ID" value="KAJ4837081.1"/>
    <property type="molecule type" value="Genomic_DNA"/>
</dbReference>
<dbReference type="Proteomes" id="UP001141552">
    <property type="component" value="Unassembled WGS sequence"/>
</dbReference>
<evidence type="ECO:0000313" key="15">
    <source>
        <dbReference type="Proteomes" id="UP001141552"/>
    </source>
</evidence>
<dbReference type="InterPro" id="IPR031127">
    <property type="entry name" value="E3_UB_ligase_RBR"/>
</dbReference>
<keyword evidence="10" id="KW-0862">Zinc</keyword>